<dbReference type="PROSITE" id="PS50880">
    <property type="entry name" value="TOPRIM"/>
    <property type="match status" value="1"/>
</dbReference>
<dbReference type="InterPro" id="IPR023627">
    <property type="entry name" value="Rcmb_RecR"/>
</dbReference>
<dbReference type="GO" id="GO:0006281">
    <property type="term" value="P:DNA repair"/>
    <property type="evidence" value="ECO:0007669"/>
    <property type="project" value="UniProtKB-UniRule"/>
</dbReference>
<keyword evidence="1 7" id="KW-0479">Metal-binding</keyword>
<proteinExistence type="inferred from homology"/>
<keyword evidence="4 7" id="KW-0862">Zinc</keyword>
<keyword evidence="3 7" id="KW-0863">Zinc-finger</keyword>
<evidence type="ECO:0000256" key="5">
    <source>
        <dbReference type="ARBA" id="ARBA00023172"/>
    </source>
</evidence>
<gene>
    <name evidence="7 9" type="primary">recR</name>
    <name evidence="9" type="ORF">F4X82_01605</name>
</gene>
<comment type="function">
    <text evidence="7">May play a role in DNA repair. It seems to be involved in an RecBC-independent recombinational process of DNA repair. It may act with RecF and RecO.</text>
</comment>
<dbReference type="AlphaFoldDB" id="A0A845DA09"/>
<dbReference type="PANTHER" id="PTHR30446:SF0">
    <property type="entry name" value="RECOMBINATION PROTEIN RECR"/>
    <property type="match status" value="1"/>
</dbReference>
<organism evidence="9 10">
    <name type="scientific">Candidatus Spechtbacteria bacterium SB0662_bin_43</name>
    <dbReference type="NCBI Taxonomy" id="2604897"/>
    <lineage>
        <taxon>Bacteria</taxon>
        <taxon>Candidatus Spechtiibacteriota</taxon>
    </lineage>
</organism>
<evidence type="ECO:0000256" key="3">
    <source>
        <dbReference type="ARBA" id="ARBA00022771"/>
    </source>
</evidence>
<dbReference type="Pfam" id="PF13662">
    <property type="entry name" value="Toprim_4"/>
    <property type="match status" value="1"/>
</dbReference>
<dbReference type="Gene3D" id="1.10.8.420">
    <property type="entry name" value="RecR Domain 1"/>
    <property type="match status" value="1"/>
</dbReference>
<dbReference type="SUPFAM" id="SSF111304">
    <property type="entry name" value="Recombination protein RecR"/>
    <property type="match status" value="1"/>
</dbReference>
<dbReference type="InterPro" id="IPR000093">
    <property type="entry name" value="DNA_Rcmb_RecR"/>
</dbReference>
<dbReference type="EMBL" id="VXOY01000013">
    <property type="protein sequence ID" value="MYE38197.1"/>
    <property type="molecule type" value="Genomic_DNA"/>
</dbReference>
<comment type="similarity">
    <text evidence="7">Belongs to the RecR family.</text>
</comment>
<dbReference type="GO" id="GO:0008270">
    <property type="term" value="F:zinc ion binding"/>
    <property type="evidence" value="ECO:0007669"/>
    <property type="project" value="UniProtKB-KW"/>
</dbReference>
<keyword evidence="2 7" id="KW-0227">DNA damage</keyword>
<evidence type="ECO:0000256" key="6">
    <source>
        <dbReference type="ARBA" id="ARBA00023204"/>
    </source>
</evidence>
<comment type="caution">
    <text evidence="7">Lacks conserved residue(s) required for the propagation of feature annotation.</text>
</comment>
<feature type="domain" description="Toprim" evidence="8">
    <location>
        <begin position="80"/>
        <end position="182"/>
    </location>
</feature>
<dbReference type="Pfam" id="PF21175">
    <property type="entry name" value="RecR_C"/>
    <property type="match status" value="1"/>
</dbReference>
<name>A0A845DA09_9BACT</name>
<accession>A0A845DA09</accession>
<dbReference type="GO" id="GO:0003677">
    <property type="term" value="F:DNA binding"/>
    <property type="evidence" value="ECO:0007669"/>
    <property type="project" value="UniProtKB-UniRule"/>
</dbReference>
<dbReference type="PANTHER" id="PTHR30446">
    <property type="entry name" value="RECOMBINATION PROTEIN RECR"/>
    <property type="match status" value="1"/>
</dbReference>
<keyword evidence="5 7" id="KW-0233">DNA recombination</keyword>
<sequence length="203" mass="23018">MIPSTLQTLAQCFAKYPGVGPRQAQRYALFTLKQSPEEREEIIQTLQALQHINLCSACFLPKHKQDKNCIVCSQKERKENIICIVEKETDLMNIEKTRTYSGTYIILGGNISPLRSGTTTPKKRIVALLKRLDSLPQEQNKEIILALNNTREGNFTTLYIQEIFKKKTIPNLTITTLGRGLASGNELEYADEDTVRNAFEGRK</sequence>
<evidence type="ECO:0000256" key="4">
    <source>
        <dbReference type="ARBA" id="ARBA00022833"/>
    </source>
</evidence>
<evidence type="ECO:0000259" key="8">
    <source>
        <dbReference type="PROSITE" id="PS50880"/>
    </source>
</evidence>
<evidence type="ECO:0000256" key="2">
    <source>
        <dbReference type="ARBA" id="ARBA00022763"/>
    </source>
</evidence>
<dbReference type="Pfam" id="PF21176">
    <property type="entry name" value="RecR_HhH"/>
    <property type="match status" value="1"/>
</dbReference>
<evidence type="ECO:0000256" key="1">
    <source>
        <dbReference type="ARBA" id="ARBA00022723"/>
    </source>
</evidence>
<protein>
    <recommendedName>
        <fullName evidence="7">Recombination protein RecR</fullName>
    </recommendedName>
</protein>
<keyword evidence="6 7" id="KW-0234">DNA repair</keyword>
<dbReference type="NCBIfam" id="TIGR00615">
    <property type="entry name" value="recR"/>
    <property type="match status" value="1"/>
</dbReference>
<dbReference type="GO" id="GO:0006310">
    <property type="term" value="P:DNA recombination"/>
    <property type="evidence" value="ECO:0007669"/>
    <property type="project" value="UniProtKB-UniRule"/>
</dbReference>
<dbReference type="Proteomes" id="UP000449092">
    <property type="component" value="Unassembled WGS sequence"/>
</dbReference>
<dbReference type="InterPro" id="IPR006171">
    <property type="entry name" value="TOPRIM_dom"/>
</dbReference>
<evidence type="ECO:0000256" key="7">
    <source>
        <dbReference type="HAMAP-Rule" id="MF_00017"/>
    </source>
</evidence>
<evidence type="ECO:0000313" key="9">
    <source>
        <dbReference type="EMBL" id="MYE38197.1"/>
    </source>
</evidence>
<evidence type="ECO:0000313" key="10">
    <source>
        <dbReference type="Proteomes" id="UP000449092"/>
    </source>
</evidence>
<comment type="caution">
    <text evidence="9">The sequence shown here is derived from an EMBL/GenBank/DDBJ whole genome shotgun (WGS) entry which is preliminary data.</text>
</comment>
<dbReference type="Gene3D" id="3.40.1360.10">
    <property type="match status" value="1"/>
</dbReference>
<dbReference type="HAMAP" id="MF_00017">
    <property type="entry name" value="RecR"/>
    <property type="match status" value="1"/>
</dbReference>
<dbReference type="SMART" id="SM00493">
    <property type="entry name" value="TOPRIM"/>
    <property type="match status" value="1"/>
</dbReference>
<reference evidence="9 10" key="1">
    <citation type="submission" date="2019-09" db="EMBL/GenBank/DDBJ databases">
        <title>Characterisation of the sponge microbiome using genome-centric metagenomics.</title>
        <authorList>
            <person name="Engelberts J.P."/>
            <person name="Robbins S.J."/>
            <person name="De Goeij J.M."/>
            <person name="Aranda M."/>
            <person name="Bell S.C."/>
            <person name="Webster N.S."/>
        </authorList>
    </citation>
    <scope>NUCLEOTIDE SEQUENCE [LARGE SCALE GENOMIC DNA]</scope>
    <source>
        <strain evidence="9">SB0662_bin_43</strain>
    </source>
</reference>